<dbReference type="KEGG" id="bmeg:BG04_237"/>
<dbReference type="FunFam" id="3.30.70.360:FF:000001">
    <property type="entry name" value="N-acetyldiaminopimelate deacetylase"/>
    <property type="match status" value="1"/>
</dbReference>
<feature type="binding site" evidence="2">
    <location>
        <position position="366"/>
    </location>
    <ligand>
        <name>Mn(2+)</name>
        <dbReference type="ChEBI" id="CHEBI:29035"/>
        <label>2</label>
    </ligand>
</feature>
<dbReference type="RefSeq" id="WP_034650381.1">
    <property type="nucleotide sequence ID" value="NZ_BCVB01000006.1"/>
</dbReference>
<gene>
    <name evidence="4" type="ORF">BG04_237</name>
</gene>
<dbReference type="PANTHER" id="PTHR11014:SF63">
    <property type="entry name" value="METALLOPEPTIDASE, PUTATIVE (AFU_ORTHOLOGUE AFUA_6G09600)-RELATED"/>
    <property type="match status" value="1"/>
</dbReference>
<keyword evidence="2" id="KW-0479">Metal-binding</keyword>
<proteinExistence type="predicted"/>
<feature type="binding site" evidence="2">
    <location>
        <position position="108"/>
    </location>
    <ligand>
        <name>Mn(2+)</name>
        <dbReference type="ChEBI" id="CHEBI:29035"/>
        <label>2</label>
    </ligand>
</feature>
<dbReference type="SUPFAM" id="SSF53187">
    <property type="entry name" value="Zn-dependent exopeptidases"/>
    <property type="match status" value="1"/>
</dbReference>
<dbReference type="Pfam" id="PF01546">
    <property type="entry name" value="Peptidase_M20"/>
    <property type="match status" value="1"/>
</dbReference>
<dbReference type="InterPro" id="IPR002933">
    <property type="entry name" value="Peptidase_M20"/>
</dbReference>
<name>A0A0B6AM15_PRIM2</name>
<dbReference type="GO" id="GO:0019877">
    <property type="term" value="P:diaminopimelate biosynthetic process"/>
    <property type="evidence" value="ECO:0007669"/>
    <property type="project" value="UniProtKB-ARBA"/>
</dbReference>
<feature type="binding site" evidence="2">
    <location>
        <position position="142"/>
    </location>
    <ligand>
        <name>Mn(2+)</name>
        <dbReference type="ChEBI" id="CHEBI:29035"/>
        <label>2</label>
    </ligand>
</feature>
<dbReference type="Gene3D" id="3.40.630.10">
    <property type="entry name" value="Zn peptidases"/>
    <property type="match status" value="1"/>
</dbReference>
<dbReference type="Pfam" id="PF07687">
    <property type="entry name" value="M20_dimer"/>
    <property type="match status" value="1"/>
</dbReference>
<feature type="binding site" evidence="2">
    <location>
        <position position="106"/>
    </location>
    <ligand>
        <name>Mn(2+)</name>
        <dbReference type="ChEBI" id="CHEBI:29035"/>
        <label>2</label>
    </ligand>
</feature>
<dbReference type="AlphaFoldDB" id="A0A0B6AM15"/>
<evidence type="ECO:0000256" key="1">
    <source>
        <dbReference type="ARBA" id="ARBA00022801"/>
    </source>
</evidence>
<reference evidence="4 5" key="1">
    <citation type="journal article" date="2015" name="Genome Announc.">
        <title>Complete genome sequences for 35 biothreat assay-relevant bacillus species.</title>
        <authorList>
            <person name="Johnson S.L."/>
            <person name="Daligault H.E."/>
            <person name="Davenport K.W."/>
            <person name="Jaissle J."/>
            <person name="Frey K.G."/>
            <person name="Ladner J.T."/>
            <person name="Broomall S.M."/>
            <person name="Bishop-Lilly K.A."/>
            <person name="Bruce D.C."/>
            <person name="Gibbons H.S."/>
            <person name="Coyne S.R."/>
            <person name="Lo C.C."/>
            <person name="Meincke L."/>
            <person name="Munk A.C."/>
            <person name="Koroleva G.I."/>
            <person name="Rosenzweig C.N."/>
            <person name="Palacios G.F."/>
            <person name="Redden C.L."/>
            <person name="Minogue T.D."/>
            <person name="Chain P.S."/>
        </authorList>
    </citation>
    <scope>NUCLEOTIDE SEQUENCE [LARGE SCALE GENOMIC DNA]</scope>
    <source>
        <strain evidence="5">ATCC 14581 / DSM 32 / JCM 2506 / NBRC 15308 / NCIMB 9376 / NCTC 10342 / NRRL B-14308 / VKM B-512</strain>
    </source>
</reference>
<accession>A0A0B6AM15</accession>
<keyword evidence="2" id="KW-0464">Manganese</keyword>
<evidence type="ECO:0000259" key="3">
    <source>
        <dbReference type="Pfam" id="PF07687"/>
    </source>
</evidence>
<dbReference type="GeneID" id="93643753"/>
<dbReference type="InterPro" id="IPR036264">
    <property type="entry name" value="Bact_exopeptidase_dim_dom"/>
</dbReference>
<dbReference type="CDD" id="cd08021">
    <property type="entry name" value="M20_Acy1_YhaA-like"/>
    <property type="match status" value="1"/>
</dbReference>
<feature type="binding site" evidence="2">
    <location>
        <position position="167"/>
    </location>
    <ligand>
        <name>Mn(2+)</name>
        <dbReference type="ChEBI" id="CHEBI:29035"/>
        <label>2</label>
    </ligand>
</feature>
<comment type="cofactor">
    <cofactor evidence="2">
        <name>Mn(2+)</name>
        <dbReference type="ChEBI" id="CHEBI:29035"/>
    </cofactor>
    <text evidence="2">The Mn(2+) ion enhances activity.</text>
</comment>
<organism evidence="4 5">
    <name type="scientific">Priestia megaterium (strain ATCC 14581 / DSM 32 / CCUG 1817 / JCM 2506 / NBRC 15308 / NCIMB 9376 / NCTC 10342 / NRRL B-14308 / VKM B-512 / Ford 19)</name>
    <name type="common">Bacillus megaterium</name>
    <dbReference type="NCBI Taxonomy" id="1348623"/>
    <lineage>
        <taxon>Bacteria</taxon>
        <taxon>Bacillati</taxon>
        <taxon>Bacillota</taxon>
        <taxon>Bacilli</taxon>
        <taxon>Bacillales</taxon>
        <taxon>Bacillaceae</taxon>
        <taxon>Priestia</taxon>
    </lineage>
</organism>
<dbReference type="EMBL" id="CP009920">
    <property type="protein sequence ID" value="AJI22122.1"/>
    <property type="molecule type" value="Genomic_DNA"/>
</dbReference>
<dbReference type="InterPro" id="IPR011650">
    <property type="entry name" value="Peptidase_M20_dimer"/>
</dbReference>
<dbReference type="HOGENOM" id="CLU_023257_0_1_9"/>
<keyword evidence="1 4" id="KW-0378">Hydrolase</keyword>
<protein>
    <submittedName>
        <fullName evidence="4">Amidohydrolase family protein</fullName>
    </submittedName>
</protein>
<feature type="domain" description="Peptidase M20 dimerisation" evidence="3">
    <location>
        <begin position="190"/>
        <end position="283"/>
    </location>
</feature>
<dbReference type="SUPFAM" id="SSF55031">
    <property type="entry name" value="Bacterial exopeptidase dimerisation domain"/>
    <property type="match status" value="1"/>
</dbReference>
<dbReference type="NCBIfam" id="TIGR01891">
    <property type="entry name" value="amidohydrolases"/>
    <property type="match status" value="1"/>
</dbReference>
<sequence length="394" mass="43385">MTVKSISEYSVTESLKKQVIEWRRHFHRYPELSFQEHRTAQYVEDTLRSFGSFIITRPTPTSVVARLIGKEQGKVVAIRADMDALPIEEENTFAFASVHKGVMHACGHDGHTAILLGVASVLSQLGNEFKGEIRLIFQHAEELLPGGAQELVKEGVVEGVDYVIGTHLNSGLPVGEIGVLAGPMMASPDTFNISIKGKGGHAAAPHEAVDAIVVGAQIVTNLQTIVSRTTNPIDKLVVSVTQFHGGTTHNVLPDKVELNGTVRSFDAALREKVPAQIDRIVKGLTEAYGAEYTFTYEKGYHPVINSKEITRLIEETAIEEYGKERVKTLSPKMGGEDFSAYLQETEGAFFNIGARNEEEGIVYPHHHPKFTVDEDSLEIGVKMFLRITEKLLAR</sequence>
<evidence type="ECO:0000313" key="5">
    <source>
        <dbReference type="Proteomes" id="UP000031829"/>
    </source>
</evidence>
<dbReference type="InterPro" id="IPR017439">
    <property type="entry name" value="Amidohydrolase"/>
</dbReference>
<evidence type="ECO:0000313" key="4">
    <source>
        <dbReference type="EMBL" id="AJI22122.1"/>
    </source>
</evidence>
<dbReference type="Proteomes" id="UP000031829">
    <property type="component" value="Chromosome"/>
</dbReference>
<evidence type="ECO:0000256" key="2">
    <source>
        <dbReference type="PIRSR" id="PIRSR005962-1"/>
    </source>
</evidence>
<dbReference type="PIRSF" id="PIRSF005962">
    <property type="entry name" value="Pept_M20D_amidohydro"/>
    <property type="match status" value="1"/>
</dbReference>
<dbReference type="PANTHER" id="PTHR11014">
    <property type="entry name" value="PEPTIDASE M20 FAMILY MEMBER"/>
    <property type="match status" value="1"/>
</dbReference>
<dbReference type="GO" id="GO:0050118">
    <property type="term" value="F:N-acetyldiaminopimelate deacetylase activity"/>
    <property type="evidence" value="ECO:0007669"/>
    <property type="project" value="UniProtKB-ARBA"/>
</dbReference>
<dbReference type="GO" id="GO:0046872">
    <property type="term" value="F:metal ion binding"/>
    <property type="evidence" value="ECO:0007669"/>
    <property type="project" value="UniProtKB-KW"/>
</dbReference>
<dbReference type="Gene3D" id="3.30.70.360">
    <property type="match status" value="1"/>
</dbReference>